<accession>A0A2G0CCK5</accession>
<comment type="caution">
    <text evidence="1">The sequence shown here is derived from an EMBL/GenBank/DDBJ whole genome shotgun (WGS) entry which is preliminary data.</text>
</comment>
<reference evidence="1 2" key="1">
    <citation type="submission" date="2017-10" db="EMBL/GenBank/DDBJ databases">
        <title>The draft genome sequence of Lewinella marina KCTC 32374.</title>
        <authorList>
            <person name="Wang K."/>
        </authorList>
    </citation>
    <scope>NUCLEOTIDE SEQUENCE [LARGE SCALE GENOMIC DNA]</scope>
    <source>
        <strain evidence="1 2">MKG-38</strain>
    </source>
</reference>
<evidence type="ECO:0000313" key="2">
    <source>
        <dbReference type="Proteomes" id="UP000226437"/>
    </source>
</evidence>
<dbReference type="EMBL" id="PDLO01000007">
    <property type="protein sequence ID" value="PHK97704.1"/>
    <property type="molecule type" value="Genomic_DNA"/>
</dbReference>
<dbReference type="InterPro" id="IPR021710">
    <property type="entry name" value="DUF3293"/>
</dbReference>
<proteinExistence type="predicted"/>
<protein>
    <recommendedName>
        <fullName evidence="3">DUF3293 domain-containing protein</fullName>
    </recommendedName>
</protein>
<dbReference type="Pfam" id="PF11697">
    <property type="entry name" value="DUF3293"/>
    <property type="match status" value="1"/>
</dbReference>
<dbReference type="AlphaFoldDB" id="A0A2G0CCK5"/>
<organism evidence="1 2">
    <name type="scientific">Neolewinella marina</name>
    <dbReference type="NCBI Taxonomy" id="438751"/>
    <lineage>
        <taxon>Bacteria</taxon>
        <taxon>Pseudomonadati</taxon>
        <taxon>Bacteroidota</taxon>
        <taxon>Saprospiria</taxon>
        <taxon>Saprospirales</taxon>
        <taxon>Lewinellaceae</taxon>
        <taxon>Neolewinella</taxon>
    </lineage>
</organism>
<gene>
    <name evidence="1" type="ORF">CGL56_14860</name>
</gene>
<keyword evidence="2" id="KW-1185">Reference proteome</keyword>
<evidence type="ECO:0008006" key="3">
    <source>
        <dbReference type="Google" id="ProtNLM"/>
    </source>
</evidence>
<dbReference type="Proteomes" id="UP000226437">
    <property type="component" value="Unassembled WGS sequence"/>
</dbReference>
<evidence type="ECO:0000313" key="1">
    <source>
        <dbReference type="EMBL" id="PHK97704.1"/>
    </source>
</evidence>
<name>A0A2G0CCK5_9BACT</name>
<sequence length="144" mass="16197">MPPPHPDQSMKAPDEKLAQAYRNAVYVVNGYELKIDEPHPDFDAWLSRRGHRYYLILTAFNPYSTPLPEPVNEARHHTLIELLDRRGMPYVAAAGSDPEGGWPEERGVCLLDPSPEAGCAIGRLYQQHAIVVGRRGESPDLVWL</sequence>
<dbReference type="OrthoDB" id="1493624at2"/>